<dbReference type="Pfam" id="PF08830">
    <property type="entry name" value="DUF1806"/>
    <property type="match status" value="1"/>
</dbReference>
<reference evidence="1" key="1">
    <citation type="submission" date="2020-02" db="EMBL/GenBank/DDBJ databases">
        <title>Bacillus sedimentmangrovi sp. nov., isolated from sediment of the mangrove ecosystem.</title>
        <authorList>
            <person name="Liu G."/>
        </authorList>
    </citation>
    <scope>NUCLEOTIDE SEQUENCE [LARGE SCALE GENOMIC DNA]</scope>
    <source>
        <strain evidence="1">SgZ-7</strain>
    </source>
</reference>
<protein>
    <submittedName>
        <fullName evidence="1">YojF family protein</fullName>
    </submittedName>
</protein>
<accession>A0A6B3TPN3</accession>
<dbReference type="AlphaFoldDB" id="A0A6B3TPN3"/>
<dbReference type="InterPro" id="IPR014934">
    <property type="entry name" value="DUF1806"/>
</dbReference>
<organism evidence="1 2">
    <name type="scientific">Neobacillus thermocopriae</name>
    <dbReference type="NCBI Taxonomy" id="1215031"/>
    <lineage>
        <taxon>Bacteria</taxon>
        <taxon>Bacillati</taxon>
        <taxon>Bacillota</taxon>
        <taxon>Bacilli</taxon>
        <taxon>Bacillales</taxon>
        <taxon>Bacillaceae</taxon>
        <taxon>Neobacillus</taxon>
    </lineage>
</organism>
<dbReference type="Gene3D" id="2.70.180.10">
    <property type="entry name" value="Hypothetical protein YojF"/>
    <property type="match status" value="1"/>
</dbReference>
<evidence type="ECO:0000313" key="2">
    <source>
        <dbReference type="Proteomes" id="UP000481621"/>
    </source>
</evidence>
<gene>
    <name evidence="1" type="ORF">G4Z05_05250</name>
</gene>
<dbReference type="EMBL" id="JAAIUV010000005">
    <property type="protein sequence ID" value="NEX78299.1"/>
    <property type="molecule type" value="Genomic_DNA"/>
</dbReference>
<keyword evidence="2" id="KW-1185">Reference proteome</keyword>
<dbReference type="Proteomes" id="UP000481621">
    <property type="component" value="Unassembled WGS sequence"/>
</dbReference>
<dbReference type="RefSeq" id="WP_163250787.1">
    <property type="nucleotide sequence ID" value="NZ_JAAIUV010000005.1"/>
</dbReference>
<comment type="caution">
    <text evidence="1">The sequence shown here is derived from an EMBL/GenBank/DDBJ whole genome shotgun (WGS) entry which is preliminary data.</text>
</comment>
<dbReference type="SUPFAM" id="SSF89442">
    <property type="entry name" value="Hypothetical protein YojF"/>
    <property type="match status" value="1"/>
</dbReference>
<dbReference type="InterPro" id="IPR036492">
    <property type="entry name" value="YojF_sf"/>
</dbReference>
<sequence>MEFVDVKRVQDLINHFANKDVYIHLETTNGAYATHYDQSFFSAGAYIRNALVRYELGKITGNGPYRVGLKMNIGWIYAEGITHFEIDELGRLLLAGHDHKGKLAVALEISPTPFE</sequence>
<name>A0A6B3TPN3_9BACI</name>
<evidence type="ECO:0000313" key="1">
    <source>
        <dbReference type="EMBL" id="NEX78299.1"/>
    </source>
</evidence>
<proteinExistence type="predicted"/>